<name>A0A919NAM2_9ACTN</name>
<dbReference type="Pfam" id="PF00440">
    <property type="entry name" value="TetR_N"/>
    <property type="match status" value="1"/>
</dbReference>
<evidence type="ECO:0000313" key="5">
    <source>
        <dbReference type="Proteomes" id="UP000629619"/>
    </source>
</evidence>
<evidence type="ECO:0000259" key="3">
    <source>
        <dbReference type="PROSITE" id="PS50977"/>
    </source>
</evidence>
<accession>A0A919NAM2</accession>
<dbReference type="GO" id="GO:0000976">
    <property type="term" value="F:transcription cis-regulatory region binding"/>
    <property type="evidence" value="ECO:0007669"/>
    <property type="project" value="TreeGrafter"/>
</dbReference>
<dbReference type="SUPFAM" id="SSF46689">
    <property type="entry name" value="Homeodomain-like"/>
    <property type="match status" value="1"/>
</dbReference>
<keyword evidence="1 2" id="KW-0238">DNA-binding</keyword>
<dbReference type="Proteomes" id="UP000629619">
    <property type="component" value="Unassembled WGS sequence"/>
</dbReference>
<dbReference type="InterPro" id="IPR050109">
    <property type="entry name" value="HTH-type_TetR-like_transc_reg"/>
</dbReference>
<evidence type="ECO:0000256" key="2">
    <source>
        <dbReference type="PROSITE-ProRule" id="PRU00335"/>
    </source>
</evidence>
<dbReference type="PROSITE" id="PS50977">
    <property type="entry name" value="HTH_TETR_2"/>
    <property type="match status" value="1"/>
</dbReference>
<dbReference type="AlphaFoldDB" id="A0A919NAM2"/>
<evidence type="ECO:0000256" key="1">
    <source>
        <dbReference type="ARBA" id="ARBA00023125"/>
    </source>
</evidence>
<dbReference type="EMBL" id="BOMW01000051">
    <property type="protein sequence ID" value="GIF07556.1"/>
    <property type="molecule type" value="Genomic_DNA"/>
</dbReference>
<dbReference type="PRINTS" id="PR00455">
    <property type="entry name" value="HTHTETR"/>
</dbReference>
<organism evidence="4 5">
    <name type="scientific">Actinoplanes siamensis</name>
    <dbReference type="NCBI Taxonomy" id="1223317"/>
    <lineage>
        <taxon>Bacteria</taxon>
        <taxon>Bacillati</taxon>
        <taxon>Actinomycetota</taxon>
        <taxon>Actinomycetes</taxon>
        <taxon>Micromonosporales</taxon>
        <taxon>Micromonosporaceae</taxon>
        <taxon>Actinoplanes</taxon>
    </lineage>
</organism>
<evidence type="ECO:0000313" key="4">
    <source>
        <dbReference type="EMBL" id="GIF07556.1"/>
    </source>
</evidence>
<sequence length="251" mass="26793">MVEEFEEEPRGEVRAMLVEAASRLLREQGARAVTTRGVAQAAGVQPPTIYRHFRDKDGLLDALAEHVMVEYVHAKPSPGTDDPLTELRAGWDQHIEFGLANPELYLLINTPGRKSPATAAGREVLHHRVHRLAEAGLLRVDEAHAAEIIHAAGSGTIVALLSQPPATRDLSLATAMFDAVTAAILTGRPAAAEPGVLPLAVAFATAVADLPGLSPAERTLMSEWLARAIAELQSRTFTTGSPQPAQGLIHE</sequence>
<proteinExistence type="predicted"/>
<gene>
    <name evidence="4" type="ORF">Asi03nite_50940</name>
</gene>
<dbReference type="InterPro" id="IPR001647">
    <property type="entry name" value="HTH_TetR"/>
</dbReference>
<dbReference type="InterPro" id="IPR009057">
    <property type="entry name" value="Homeodomain-like_sf"/>
</dbReference>
<dbReference type="PANTHER" id="PTHR30055">
    <property type="entry name" value="HTH-TYPE TRANSCRIPTIONAL REGULATOR RUTR"/>
    <property type="match status" value="1"/>
</dbReference>
<protein>
    <submittedName>
        <fullName evidence="4">TetR family transcriptional regulator</fullName>
    </submittedName>
</protein>
<dbReference type="Gene3D" id="1.10.357.10">
    <property type="entry name" value="Tetracycline Repressor, domain 2"/>
    <property type="match status" value="1"/>
</dbReference>
<dbReference type="PANTHER" id="PTHR30055:SF209">
    <property type="entry name" value="POSSIBLE TRANSCRIPTIONAL REGULATORY PROTEIN (PROBABLY TETR-FAMILY)"/>
    <property type="match status" value="1"/>
</dbReference>
<comment type="caution">
    <text evidence="4">The sequence shown here is derived from an EMBL/GenBank/DDBJ whole genome shotgun (WGS) entry which is preliminary data.</text>
</comment>
<feature type="domain" description="HTH tetR-type" evidence="3">
    <location>
        <begin position="11"/>
        <end position="71"/>
    </location>
</feature>
<feature type="DNA-binding region" description="H-T-H motif" evidence="2">
    <location>
        <begin position="34"/>
        <end position="53"/>
    </location>
</feature>
<reference evidence="4" key="1">
    <citation type="submission" date="2021-01" db="EMBL/GenBank/DDBJ databases">
        <title>Whole genome shotgun sequence of Actinoplanes siamensis NBRC 109076.</title>
        <authorList>
            <person name="Komaki H."/>
            <person name="Tamura T."/>
        </authorList>
    </citation>
    <scope>NUCLEOTIDE SEQUENCE</scope>
    <source>
        <strain evidence="4">NBRC 109076</strain>
    </source>
</reference>
<dbReference type="GO" id="GO:0003700">
    <property type="term" value="F:DNA-binding transcription factor activity"/>
    <property type="evidence" value="ECO:0007669"/>
    <property type="project" value="TreeGrafter"/>
</dbReference>
<dbReference type="RefSeq" id="WP_203682954.1">
    <property type="nucleotide sequence ID" value="NZ_BOMW01000051.1"/>
</dbReference>
<keyword evidence="5" id="KW-1185">Reference proteome</keyword>